<keyword evidence="5" id="KW-0732">Signal</keyword>
<keyword evidence="9" id="KW-1185">Reference proteome</keyword>
<dbReference type="PANTHER" id="PTHR35093">
    <property type="entry name" value="OUTER MEMBRANE PROTEIN NMB0088-RELATED"/>
    <property type="match status" value="1"/>
</dbReference>
<keyword evidence="6" id="KW-0472">Membrane</keyword>
<dbReference type="InterPro" id="IPR005017">
    <property type="entry name" value="OMPP1/FadL/TodX"/>
</dbReference>
<evidence type="ECO:0000256" key="3">
    <source>
        <dbReference type="ARBA" id="ARBA00022452"/>
    </source>
</evidence>
<evidence type="ECO:0000313" key="8">
    <source>
        <dbReference type="EMBL" id="MCL1127212.1"/>
    </source>
</evidence>
<dbReference type="Gene3D" id="2.40.160.60">
    <property type="entry name" value="Outer membrane protein transport protein (OMPP1/FadL/TodX)"/>
    <property type="match status" value="1"/>
</dbReference>
<dbReference type="PANTHER" id="PTHR35093:SF8">
    <property type="entry name" value="OUTER MEMBRANE PROTEIN NMB0088-RELATED"/>
    <property type="match status" value="1"/>
</dbReference>
<keyword evidence="3" id="KW-1134">Transmembrane beta strand</keyword>
<dbReference type="RefSeq" id="WP_248942608.1">
    <property type="nucleotide sequence ID" value="NZ_JAKIKS010000136.1"/>
</dbReference>
<proteinExistence type="inferred from homology"/>
<evidence type="ECO:0000256" key="7">
    <source>
        <dbReference type="ARBA" id="ARBA00023237"/>
    </source>
</evidence>
<evidence type="ECO:0000313" key="9">
    <source>
        <dbReference type="Proteomes" id="UP001203423"/>
    </source>
</evidence>
<dbReference type="SUPFAM" id="SSF56935">
    <property type="entry name" value="Porins"/>
    <property type="match status" value="1"/>
</dbReference>
<evidence type="ECO:0000256" key="5">
    <source>
        <dbReference type="ARBA" id="ARBA00022729"/>
    </source>
</evidence>
<dbReference type="Pfam" id="PF03349">
    <property type="entry name" value="Toluene_X"/>
    <property type="match status" value="1"/>
</dbReference>
<keyword evidence="7" id="KW-0998">Cell outer membrane</keyword>
<dbReference type="EMBL" id="JAKIKS010000136">
    <property type="protein sequence ID" value="MCL1127212.1"/>
    <property type="molecule type" value="Genomic_DNA"/>
</dbReference>
<evidence type="ECO:0000256" key="4">
    <source>
        <dbReference type="ARBA" id="ARBA00022692"/>
    </source>
</evidence>
<evidence type="ECO:0000256" key="2">
    <source>
        <dbReference type="ARBA" id="ARBA00008163"/>
    </source>
</evidence>
<comment type="caution">
    <text evidence="8">The sequence shown here is derived from an EMBL/GenBank/DDBJ whole genome shotgun (WGS) entry which is preliminary data.</text>
</comment>
<dbReference type="Proteomes" id="UP001203423">
    <property type="component" value="Unassembled WGS sequence"/>
</dbReference>
<comment type="similarity">
    <text evidence="2">Belongs to the OmpP1/FadL family.</text>
</comment>
<keyword evidence="4" id="KW-0812">Transmembrane</keyword>
<gene>
    <name evidence="8" type="ORF">L2764_22705</name>
</gene>
<protein>
    <submittedName>
        <fullName evidence="8">Outer membrane protein transport protein</fullName>
    </submittedName>
</protein>
<sequence length="499" mass="53877">MSLLWPFKKSASGVNPLAHKIAPQHFDKNQKLKYRVSTCAVAVKQALILPTMMLAGACILSLGTTSQALAQGYYIDEQSAKRLGDAFSGGAADASDASTVFYNPAGMVRLDSMQLVGNLSGVYTQTDVTMSGYSFDASSATMASAIQGQEQVNLDESFLIPSVYLSYQLSPSWHVGVSLNVPYSSGSEFDTDFVGRYFSLKSDITSVNLGLMASYRISSAWSVGVGLNTQYIEAEIQNQVNSAGICQLGVASGMSADACTGLDSSGTYTDDGNVKMTGDDLAFGYTIGVLYQLDFDTRFGLNYRSKISHTLTGDATISAPAIVGMIEPLLTSRVEGGSVELVTPETLDLSGVYQLNTDWHVQATVSWFRWSRFETLDIELDNGGGFSTAQNWDDSYRFAAGLGYQLTPHWVLRTGIAYETTPVPDETVSLDFAFGDFYALSVGASYQFSDTLYFDVGYQHTFSFNRDISQGSLTADSAEVSGNMETSINSLALGVNWLF</sequence>
<name>A0ABT0LIT8_9GAMM</name>
<organism evidence="8 9">
    <name type="scientific">Shewanella surugensis</name>
    <dbReference type="NCBI Taxonomy" id="212020"/>
    <lineage>
        <taxon>Bacteria</taxon>
        <taxon>Pseudomonadati</taxon>
        <taxon>Pseudomonadota</taxon>
        <taxon>Gammaproteobacteria</taxon>
        <taxon>Alteromonadales</taxon>
        <taxon>Shewanellaceae</taxon>
        <taxon>Shewanella</taxon>
    </lineage>
</organism>
<comment type="subcellular location">
    <subcellularLocation>
        <location evidence="1">Cell outer membrane</location>
        <topology evidence="1">Multi-pass membrane protein</topology>
    </subcellularLocation>
</comment>
<accession>A0ABT0LIT8</accession>
<evidence type="ECO:0000256" key="6">
    <source>
        <dbReference type="ARBA" id="ARBA00023136"/>
    </source>
</evidence>
<evidence type="ECO:0000256" key="1">
    <source>
        <dbReference type="ARBA" id="ARBA00004571"/>
    </source>
</evidence>
<reference evidence="8 9" key="1">
    <citation type="submission" date="2022-01" db="EMBL/GenBank/DDBJ databases">
        <title>Whole genome-based taxonomy of the Shewanellaceae.</title>
        <authorList>
            <person name="Martin-Rodriguez A.J."/>
        </authorList>
    </citation>
    <scope>NUCLEOTIDE SEQUENCE [LARGE SCALE GENOMIC DNA]</scope>
    <source>
        <strain evidence="8 9">DSM 17177</strain>
    </source>
</reference>